<feature type="transmembrane region" description="Helical" evidence="2">
    <location>
        <begin position="12"/>
        <end position="33"/>
    </location>
</feature>
<reference evidence="4 5" key="1">
    <citation type="submission" date="2017-03" db="EMBL/GenBank/DDBJ databases">
        <title>Genome sequence of Clostridium hungatei DSM 14427.</title>
        <authorList>
            <person name="Poehlein A."/>
            <person name="Daniel R."/>
        </authorList>
    </citation>
    <scope>NUCLEOTIDE SEQUENCE [LARGE SCALE GENOMIC DNA]</scope>
    <source>
        <strain evidence="4 5">DSM 14427</strain>
    </source>
</reference>
<keyword evidence="5" id="KW-1185">Reference proteome</keyword>
<accession>A0A1V4SGD6</accession>
<keyword evidence="2" id="KW-0812">Transmembrane</keyword>
<dbReference type="CDD" id="cd12797">
    <property type="entry name" value="M23_peptidase"/>
    <property type="match status" value="1"/>
</dbReference>
<sequence length="354" mass="40983">MFYFLKINKRIYKVFIAFALITAILAASTFVVFNDRGLAISAAADSTGEKKFIKWVEFNACYQAMERALTLDVKSRSKEVQLNWVELLSYLAAKYGGNFKKYKSKDMDELVSKLNKGQTMEQLTENMKYYGYYHEAYDAILGNFVGEYEVQVKDPDNGDSLRWEKKYGLKVFSPIARGYSFSHYDDFGNGRTFGYARKHLGNDLMGSIGTPIIAVESGIVEVMGWNMYGGWRIGIRSFDQKRYYYYAHLRKDRPFHADLYEGKAVKAGEVIGYLGMTGYSTRENVNNITTPHLHFGMQIIFDESQKECVNELWINVYEIVNLLQKNRSSVVKDEETRDYYRAYDIMEENSGYDF</sequence>
<organism evidence="4 5">
    <name type="scientific">Ruminiclostridium hungatei</name>
    <name type="common">Clostridium hungatei</name>
    <dbReference type="NCBI Taxonomy" id="48256"/>
    <lineage>
        <taxon>Bacteria</taxon>
        <taxon>Bacillati</taxon>
        <taxon>Bacillota</taxon>
        <taxon>Clostridia</taxon>
        <taxon>Eubacteriales</taxon>
        <taxon>Oscillospiraceae</taxon>
        <taxon>Ruminiclostridium</taxon>
    </lineage>
</organism>
<dbReference type="GO" id="GO:0004222">
    <property type="term" value="F:metalloendopeptidase activity"/>
    <property type="evidence" value="ECO:0007669"/>
    <property type="project" value="TreeGrafter"/>
</dbReference>
<protein>
    <submittedName>
        <fullName evidence="4">L-Ala--D-Glu endopeptidase</fullName>
        <ecNumber evidence="4">3.4.-.-</ecNumber>
    </submittedName>
</protein>
<dbReference type="PANTHER" id="PTHR21666:SF289">
    <property type="entry name" value="L-ALA--D-GLU ENDOPEPTIDASE"/>
    <property type="match status" value="1"/>
</dbReference>
<evidence type="ECO:0000313" key="5">
    <source>
        <dbReference type="Proteomes" id="UP000191554"/>
    </source>
</evidence>
<keyword evidence="2" id="KW-1133">Transmembrane helix</keyword>
<evidence type="ECO:0000259" key="3">
    <source>
        <dbReference type="Pfam" id="PF01551"/>
    </source>
</evidence>
<comment type="caution">
    <text evidence="4">The sequence shown here is derived from an EMBL/GenBank/DDBJ whole genome shotgun (WGS) entry which is preliminary data.</text>
</comment>
<dbReference type="PANTHER" id="PTHR21666">
    <property type="entry name" value="PEPTIDASE-RELATED"/>
    <property type="match status" value="1"/>
</dbReference>
<dbReference type="SUPFAM" id="SSF51261">
    <property type="entry name" value="Duplicated hybrid motif"/>
    <property type="match status" value="1"/>
</dbReference>
<gene>
    <name evidence="4" type="primary">lytH</name>
    <name evidence="4" type="ORF">CLHUN_32440</name>
</gene>
<proteinExistence type="predicted"/>
<dbReference type="EC" id="3.4.-.-" evidence="4"/>
<dbReference type="Gene3D" id="2.70.70.10">
    <property type="entry name" value="Glucose Permease (Domain IIA)"/>
    <property type="match status" value="1"/>
</dbReference>
<dbReference type="InterPro" id="IPR011055">
    <property type="entry name" value="Dup_hybrid_motif"/>
</dbReference>
<keyword evidence="4" id="KW-0378">Hydrolase</keyword>
<keyword evidence="2" id="KW-0472">Membrane</keyword>
<keyword evidence="1" id="KW-0732">Signal</keyword>
<dbReference type="InterPro" id="IPR016047">
    <property type="entry name" value="M23ase_b-sheet_dom"/>
</dbReference>
<dbReference type="Proteomes" id="UP000191554">
    <property type="component" value="Unassembled WGS sequence"/>
</dbReference>
<dbReference type="Pfam" id="PF01551">
    <property type="entry name" value="Peptidase_M23"/>
    <property type="match status" value="1"/>
</dbReference>
<dbReference type="STRING" id="48256.CLHUN_32440"/>
<dbReference type="AlphaFoldDB" id="A0A1V4SGD6"/>
<dbReference type="EMBL" id="MZGX01000023">
    <property type="protein sequence ID" value="OPX42920.1"/>
    <property type="molecule type" value="Genomic_DNA"/>
</dbReference>
<evidence type="ECO:0000256" key="1">
    <source>
        <dbReference type="ARBA" id="ARBA00022729"/>
    </source>
</evidence>
<evidence type="ECO:0000256" key="2">
    <source>
        <dbReference type="SAM" id="Phobius"/>
    </source>
</evidence>
<feature type="domain" description="M23ase beta-sheet core" evidence="3">
    <location>
        <begin position="198"/>
        <end position="298"/>
    </location>
</feature>
<name>A0A1V4SGD6_RUMHU</name>
<dbReference type="InterPro" id="IPR050570">
    <property type="entry name" value="Cell_wall_metabolism_enzyme"/>
</dbReference>
<evidence type="ECO:0000313" key="4">
    <source>
        <dbReference type="EMBL" id="OPX42920.1"/>
    </source>
</evidence>